<comment type="caution">
    <text evidence="1">The sequence shown here is derived from an EMBL/GenBank/DDBJ whole genome shotgun (WGS) entry which is preliminary data.</text>
</comment>
<dbReference type="AlphaFoldDB" id="A0AAV4QE58"/>
<accession>A0AAV4QE58</accession>
<evidence type="ECO:0000313" key="2">
    <source>
        <dbReference type="Proteomes" id="UP001054837"/>
    </source>
</evidence>
<protein>
    <submittedName>
        <fullName evidence="1">Uncharacterized protein</fullName>
    </submittedName>
</protein>
<sequence>MDPLRCEMCSSSVTNFANHRCFYNEYSYQGTGFKNPDYIYGNKPQEIPATISHSAKGAEFHSLAFMNRTSTFQSSTFPPSTDQERHWDVNSTAGTDVRYASSSAVQNENFNYFNSSQGSLISAAQYFENFACSSGVKNLKIPFFNSVYTSELNPVQRPCTNNSALMQCYPNLSFYNQLPPNSRGPSNALTKYDLTEENFNIWRSMESGKIVMQDCEISRFPEKEYDAVAIARKSNRTEKNKSCASHLSSASLNVQYHGNCYKEKKSRKMIHPYHKIAEVCHKRSAVELQKIKKPIREGLS</sequence>
<evidence type="ECO:0000313" key="1">
    <source>
        <dbReference type="EMBL" id="GIY07612.1"/>
    </source>
</evidence>
<organism evidence="1 2">
    <name type="scientific">Caerostris darwini</name>
    <dbReference type="NCBI Taxonomy" id="1538125"/>
    <lineage>
        <taxon>Eukaryota</taxon>
        <taxon>Metazoa</taxon>
        <taxon>Ecdysozoa</taxon>
        <taxon>Arthropoda</taxon>
        <taxon>Chelicerata</taxon>
        <taxon>Arachnida</taxon>
        <taxon>Araneae</taxon>
        <taxon>Araneomorphae</taxon>
        <taxon>Entelegynae</taxon>
        <taxon>Araneoidea</taxon>
        <taxon>Araneidae</taxon>
        <taxon>Caerostris</taxon>
    </lineage>
</organism>
<feature type="non-terminal residue" evidence="1">
    <location>
        <position position="300"/>
    </location>
</feature>
<reference evidence="1 2" key="1">
    <citation type="submission" date="2021-06" db="EMBL/GenBank/DDBJ databases">
        <title>Caerostris darwini draft genome.</title>
        <authorList>
            <person name="Kono N."/>
            <person name="Arakawa K."/>
        </authorList>
    </citation>
    <scope>NUCLEOTIDE SEQUENCE [LARGE SCALE GENOMIC DNA]</scope>
</reference>
<gene>
    <name evidence="1" type="ORF">CDAR_279201</name>
</gene>
<keyword evidence="2" id="KW-1185">Reference proteome</keyword>
<name>A0AAV4QE58_9ARAC</name>
<dbReference type="EMBL" id="BPLQ01004368">
    <property type="protein sequence ID" value="GIY07612.1"/>
    <property type="molecule type" value="Genomic_DNA"/>
</dbReference>
<proteinExistence type="predicted"/>
<dbReference type="Proteomes" id="UP001054837">
    <property type="component" value="Unassembled WGS sequence"/>
</dbReference>